<protein>
    <recommendedName>
        <fullName evidence="3">PD-(D/E)XK nuclease family protein</fullName>
    </recommendedName>
</protein>
<dbReference type="Proteomes" id="UP000318834">
    <property type="component" value="Unassembled WGS sequence"/>
</dbReference>
<dbReference type="AlphaFoldDB" id="A0A537IKR4"/>
<reference evidence="1 2" key="1">
    <citation type="journal article" date="2019" name="Nat. Microbiol.">
        <title>Mediterranean grassland soil C-N compound turnover is dependent on rainfall and depth, and is mediated by genomically divergent microorganisms.</title>
        <authorList>
            <person name="Diamond S."/>
            <person name="Andeer P.F."/>
            <person name="Li Z."/>
            <person name="Crits-Christoph A."/>
            <person name="Burstein D."/>
            <person name="Anantharaman K."/>
            <person name="Lane K.R."/>
            <person name="Thomas B.C."/>
            <person name="Pan C."/>
            <person name="Northen T.R."/>
            <person name="Banfield J.F."/>
        </authorList>
    </citation>
    <scope>NUCLEOTIDE SEQUENCE [LARGE SCALE GENOMIC DNA]</scope>
    <source>
        <strain evidence="1">NP_8</strain>
    </source>
</reference>
<sequence>MTWAYVLRPREMATYRRCRRAWDFGARIRQNYTPALPPRVFDFDKAVHDALAVYYFPAMDDWDRSIVRPLALKGFFRSLEEDRVRYETQAALTAEQEEEWDEAMERGEAMLNGYFAWAAPLDTFASIFSDQEFWAPIPDPAN</sequence>
<organism evidence="1 2">
    <name type="scientific">Candidatus Segetimicrobium genomatis</name>
    <dbReference type="NCBI Taxonomy" id="2569760"/>
    <lineage>
        <taxon>Bacteria</taxon>
        <taxon>Bacillati</taxon>
        <taxon>Candidatus Sysuimicrobiota</taxon>
        <taxon>Candidatus Sysuimicrobiia</taxon>
        <taxon>Candidatus Sysuimicrobiales</taxon>
        <taxon>Candidatus Segetimicrobiaceae</taxon>
        <taxon>Candidatus Segetimicrobium</taxon>
    </lineage>
</organism>
<evidence type="ECO:0000313" key="1">
    <source>
        <dbReference type="EMBL" id="TMI71727.1"/>
    </source>
</evidence>
<feature type="non-terminal residue" evidence="1">
    <location>
        <position position="142"/>
    </location>
</feature>
<comment type="caution">
    <text evidence="1">The sequence shown here is derived from an EMBL/GenBank/DDBJ whole genome shotgun (WGS) entry which is preliminary data.</text>
</comment>
<evidence type="ECO:0000313" key="2">
    <source>
        <dbReference type="Proteomes" id="UP000318834"/>
    </source>
</evidence>
<name>A0A537IKR4_9BACT</name>
<gene>
    <name evidence="1" type="ORF">E6H05_12155</name>
</gene>
<dbReference type="EMBL" id="VBAP01000103">
    <property type="protein sequence ID" value="TMI71727.1"/>
    <property type="molecule type" value="Genomic_DNA"/>
</dbReference>
<proteinExistence type="predicted"/>
<evidence type="ECO:0008006" key="3">
    <source>
        <dbReference type="Google" id="ProtNLM"/>
    </source>
</evidence>
<accession>A0A537IKR4</accession>